<reference evidence="3" key="4">
    <citation type="journal article" date="2022" name="Res Sq">
        <title>Comparative Genomics Reveals Insights into the Divergent Evolution of Astigmatic Mites and Household Pest Adaptations.</title>
        <authorList>
            <person name="Xiong Q."/>
            <person name="Wan A.T.-Y."/>
            <person name="Liu X.-Y."/>
            <person name="Fung C.S.-H."/>
            <person name="Xiao X."/>
            <person name="Malainual N."/>
            <person name="Hou J."/>
            <person name="Wang L."/>
            <person name="Wang M."/>
            <person name="Yang K."/>
            <person name="Cui Y."/>
            <person name="Leung E."/>
            <person name="Nong W."/>
            <person name="Shin S.-K."/>
            <person name="Au S."/>
            <person name="Jeong K.Y."/>
            <person name="Chew F.T."/>
            <person name="Hui J."/>
            <person name="Leung T.F."/>
            <person name="Tungtrongchitr A."/>
            <person name="Zhong N."/>
            <person name="Liu Z."/>
            <person name="Tsui S."/>
        </authorList>
    </citation>
    <scope>NUCLEOTIDE SEQUENCE</scope>
    <source>
        <strain evidence="3">Derf</strain>
        <tissue evidence="3">Whole organism</tissue>
    </source>
</reference>
<feature type="compositionally biased region" description="Polar residues" evidence="1">
    <location>
        <begin position="74"/>
        <end position="84"/>
    </location>
</feature>
<gene>
    <name evidence="3" type="ORF">DERF_010110</name>
    <name evidence="2" type="ORF">HUG17_0138</name>
</gene>
<feature type="region of interest" description="Disordered" evidence="1">
    <location>
        <begin position="31"/>
        <end position="60"/>
    </location>
</feature>
<comment type="caution">
    <text evidence="3">The sequence shown here is derived from an EMBL/GenBank/DDBJ whole genome shotgun (WGS) entry which is preliminary data.</text>
</comment>
<evidence type="ECO:0000313" key="3">
    <source>
        <dbReference type="EMBL" id="KAH9511662.1"/>
    </source>
</evidence>
<feature type="compositionally biased region" description="Polar residues" evidence="1">
    <location>
        <begin position="31"/>
        <end position="53"/>
    </location>
</feature>
<dbReference type="AlphaFoldDB" id="A0A922HZD5"/>
<accession>A0A922HZD5</accession>
<evidence type="ECO:0000313" key="4">
    <source>
        <dbReference type="Proteomes" id="UP000790347"/>
    </source>
</evidence>
<reference evidence="2" key="3">
    <citation type="journal article" date="2021" name="World Allergy Organ. J.">
        <title>Chromosome-level assembly of Dermatophagoides farinae genome and transcriptome reveals two novel allergens Der f 37 and Der f 39.</title>
        <authorList>
            <person name="Chen J."/>
            <person name="Cai Z."/>
            <person name="Fan D."/>
            <person name="Hu J."/>
            <person name="Hou Y."/>
            <person name="He Y."/>
            <person name="Zhang Z."/>
            <person name="Zhao Z."/>
            <person name="Gao P."/>
            <person name="Hu W."/>
            <person name="Sun J."/>
            <person name="Li J."/>
            <person name="Ji K."/>
        </authorList>
    </citation>
    <scope>NUCLEOTIDE SEQUENCE</scope>
    <source>
        <strain evidence="2">JKM2019</strain>
    </source>
</reference>
<reference evidence="2" key="2">
    <citation type="submission" date="2020-06" db="EMBL/GenBank/DDBJ databases">
        <authorList>
            <person name="Ji K."/>
            <person name="Li J."/>
        </authorList>
    </citation>
    <scope>NUCLEOTIDE SEQUENCE</scope>
    <source>
        <strain evidence="2">JKM2019</strain>
        <tissue evidence="2">Whole body</tissue>
    </source>
</reference>
<keyword evidence="4" id="KW-1185">Reference proteome</keyword>
<protein>
    <submittedName>
        <fullName evidence="3">Uncharacterized protein</fullName>
    </submittedName>
</protein>
<proteinExistence type="predicted"/>
<evidence type="ECO:0000256" key="1">
    <source>
        <dbReference type="SAM" id="MobiDB-lite"/>
    </source>
</evidence>
<organism evidence="3 4">
    <name type="scientific">Dermatophagoides farinae</name>
    <name type="common">American house dust mite</name>
    <dbReference type="NCBI Taxonomy" id="6954"/>
    <lineage>
        <taxon>Eukaryota</taxon>
        <taxon>Metazoa</taxon>
        <taxon>Ecdysozoa</taxon>
        <taxon>Arthropoda</taxon>
        <taxon>Chelicerata</taxon>
        <taxon>Arachnida</taxon>
        <taxon>Acari</taxon>
        <taxon>Acariformes</taxon>
        <taxon>Sarcoptiformes</taxon>
        <taxon>Astigmata</taxon>
        <taxon>Psoroptidia</taxon>
        <taxon>Analgoidea</taxon>
        <taxon>Pyroglyphidae</taxon>
        <taxon>Dermatophagoidinae</taxon>
        <taxon>Dermatophagoides</taxon>
    </lineage>
</organism>
<dbReference type="EMBL" id="SDOV01000001">
    <property type="protein sequence ID" value="KAH7644600.1"/>
    <property type="molecule type" value="Genomic_DNA"/>
</dbReference>
<dbReference type="EMBL" id="ASGP02000004">
    <property type="protein sequence ID" value="KAH9511662.1"/>
    <property type="molecule type" value="Genomic_DNA"/>
</dbReference>
<evidence type="ECO:0000313" key="2">
    <source>
        <dbReference type="EMBL" id="KAH7644600.1"/>
    </source>
</evidence>
<reference evidence="3" key="1">
    <citation type="submission" date="2013-05" db="EMBL/GenBank/DDBJ databases">
        <authorList>
            <person name="Yim A.K.Y."/>
            <person name="Chan T.F."/>
            <person name="Ji K.M."/>
            <person name="Liu X.Y."/>
            <person name="Zhou J.W."/>
            <person name="Li R.Q."/>
            <person name="Yang K.Y."/>
            <person name="Li J."/>
            <person name="Li M."/>
            <person name="Law P.T.W."/>
            <person name="Wu Y.L."/>
            <person name="Cai Z.L."/>
            <person name="Qin H."/>
            <person name="Bao Y."/>
            <person name="Leung R.K.K."/>
            <person name="Ng P.K.S."/>
            <person name="Zou J."/>
            <person name="Zhong X.J."/>
            <person name="Ran P.X."/>
            <person name="Zhong N.S."/>
            <person name="Liu Z.G."/>
            <person name="Tsui S.K.W."/>
        </authorList>
    </citation>
    <scope>NUCLEOTIDE SEQUENCE</scope>
    <source>
        <strain evidence="3">Derf</strain>
        <tissue evidence="3">Whole organism</tissue>
    </source>
</reference>
<feature type="region of interest" description="Disordered" evidence="1">
    <location>
        <begin position="74"/>
        <end position="123"/>
    </location>
</feature>
<name>A0A922HZD5_DERFA</name>
<dbReference type="Proteomes" id="UP000790347">
    <property type="component" value="Unassembled WGS sequence"/>
</dbReference>
<sequence>MNNRTCEQDEENIMRALESCRQEIQNLLDSQQTLPQLNDSGPSVDETGSNRIGVSTRGIRRRETAMRQQCTLCQQTGAVHQSSRSHQDSRYPPATAEHQSTLRRSTRHPPATAKHQGRCPGCQ</sequence>
<dbReference type="Proteomes" id="UP000828236">
    <property type="component" value="Unassembled WGS sequence"/>
</dbReference>